<evidence type="ECO:0000256" key="1">
    <source>
        <dbReference type="SAM" id="Phobius"/>
    </source>
</evidence>
<sequence>MSVATYPDNFHELKEEVRRAGLLDRVPVRGSIEMAAIILSMGIIYAIVLFWDAIEIDSIYKSIALGLFMCIVFTRAVFVSHDILHRQYFKSKSFSMKISYPFSAFILSNSSSWWDFKHNVNHHTWCNVPQKDEDILAMDGAFAPGHTGNKTWLRNSKYLIFWGAMFFMYPAFIVQSYNFVIKRKLWGELFLMLMHWPLVWGVIFYSLPIMDALLVLATLNFVLSPWLAFGFITNHLGCEVFEKEVGEKFSWMELQMRTSRSLRGGILTHWFYGGLNTQIEHHLFPKAPRFNLLKVQKMTKDFARKHNMNYFETSPIEAYVQINNVLKGY</sequence>
<dbReference type="RefSeq" id="WP_207561524.1">
    <property type="nucleotide sequence ID" value="NZ_CP046072.1"/>
</dbReference>
<evidence type="ECO:0000313" key="3">
    <source>
        <dbReference type="EMBL" id="QSZ42713.1"/>
    </source>
</evidence>
<accession>A0A975GDU0</accession>
<dbReference type="GO" id="GO:0008610">
    <property type="term" value="P:lipid biosynthetic process"/>
    <property type="evidence" value="ECO:0007669"/>
    <property type="project" value="UniProtKB-ARBA"/>
</dbReference>
<reference evidence="3" key="2">
    <citation type="submission" date="2021-04" db="EMBL/GenBank/DDBJ databases">
        <title>Isolation and characterization of a novel species of the genus Sulfurimonas.</title>
        <authorList>
            <person name="Fukui M."/>
        </authorList>
    </citation>
    <scope>NUCLEOTIDE SEQUENCE</scope>
    <source>
        <strain evidence="3">H1576</strain>
    </source>
</reference>
<keyword evidence="1" id="KW-1133">Transmembrane helix</keyword>
<dbReference type="InterPro" id="IPR005804">
    <property type="entry name" value="FA_desaturase_dom"/>
</dbReference>
<feature type="transmembrane region" description="Helical" evidence="1">
    <location>
        <begin position="159"/>
        <end position="177"/>
    </location>
</feature>
<dbReference type="PANTHER" id="PTHR19353:SF19">
    <property type="entry name" value="DELTA(5) FATTY ACID DESATURASE C-RELATED"/>
    <property type="match status" value="1"/>
</dbReference>
<dbReference type="Pfam" id="PF00487">
    <property type="entry name" value="FA_desaturase"/>
    <property type="match status" value="1"/>
</dbReference>
<name>A0A975GDU0_9BACT</name>
<feature type="transmembrane region" description="Helical" evidence="1">
    <location>
        <begin position="34"/>
        <end position="53"/>
    </location>
</feature>
<keyword evidence="4" id="KW-1185">Reference proteome</keyword>
<evidence type="ECO:0000259" key="2">
    <source>
        <dbReference type="Pfam" id="PF00487"/>
    </source>
</evidence>
<evidence type="ECO:0000313" key="4">
    <source>
        <dbReference type="Proteomes" id="UP000671852"/>
    </source>
</evidence>
<dbReference type="GO" id="GO:0016020">
    <property type="term" value="C:membrane"/>
    <property type="evidence" value="ECO:0007669"/>
    <property type="project" value="TreeGrafter"/>
</dbReference>
<organism evidence="3 4">
    <name type="scientific">Sulfurimonas aquatica</name>
    <dbReference type="NCBI Taxonomy" id="2672570"/>
    <lineage>
        <taxon>Bacteria</taxon>
        <taxon>Pseudomonadati</taxon>
        <taxon>Campylobacterota</taxon>
        <taxon>Epsilonproteobacteria</taxon>
        <taxon>Campylobacterales</taxon>
        <taxon>Sulfurimonadaceae</taxon>
        <taxon>Sulfurimonas</taxon>
    </lineage>
</organism>
<gene>
    <name evidence="3" type="ORF">GJV85_11515</name>
</gene>
<dbReference type="EMBL" id="CP046072">
    <property type="protein sequence ID" value="QSZ42713.1"/>
    <property type="molecule type" value="Genomic_DNA"/>
</dbReference>
<dbReference type="Proteomes" id="UP000671852">
    <property type="component" value="Chromosome"/>
</dbReference>
<dbReference type="PANTHER" id="PTHR19353">
    <property type="entry name" value="FATTY ACID DESATURASE 2"/>
    <property type="match status" value="1"/>
</dbReference>
<proteinExistence type="predicted"/>
<reference evidence="3" key="1">
    <citation type="submission" date="2019-11" db="EMBL/GenBank/DDBJ databases">
        <authorList>
            <person name="Kojima H."/>
        </authorList>
    </citation>
    <scope>NUCLEOTIDE SEQUENCE</scope>
    <source>
        <strain evidence="3">H1576</strain>
    </source>
</reference>
<feature type="domain" description="Fatty acid desaturase" evidence="2">
    <location>
        <begin position="64"/>
        <end position="313"/>
    </location>
</feature>
<dbReference type="AlphaFoldDB" id="A0A975GDU0"/>
<keyword evidence="1" id="KW-0812">Transmembrane</keyword>
<keyword evidence="1" id="KW-0472">Membrane</keyword>
<dbReference type="GO" id="GO:0016717">
    <property type="term" value="F:oxidoreductase activity, acting on paired donors, with oxidation of a pair of donors resulting in the reduction of molecular oxygen to two molecules of water"/>
    <property type="evidence" value="ECO:0007669"/>
    <property type="project" value="TreeGrafter"/>
</dbReference>
<feature type="transmembrane region" description="Helical" evidence="1">
    <location>
        <begin position="59"/>
        <end position="78"/>
    </location>
</feature>
<dbReference type="InterPro" id="IPR012171">
    <property type="entry name" value="Fatty_acid_desaturase"/>
</dbReference>
<protein>
    <recommendedName>
        <fullName evidence="2">Fatty acid desaturase domain-containing protein</fullName>
    </recommendedName>
</protein>
<feature type="transmembrane region" description="Helical" evidence="1">
    <location>
        <begin position="213"/>
        <end position="233"/>
    </location>
</feature>
<feature type="transmembrane region" description="Helical" evidence="1">
    <location>
        <begin position="189"/>
        <end position="207"/>
    </location>
</feature>
<dbReference type="KEGG" id="saqt:GJV85_11515"/>
<dbReference type="CDD" id="cd03506">
    <property type="entry name" value="Delta6-FADS-like"/>
    <property type="match status" value="1"/>
</dbReference>